<evidence type="ECO:0000313" key="2">
    <source>
        <dbReference type="Proteomes" id="UP000503447"/>
    </source>
</evidence>
<dbReference type="AlphaFoldDB" id="A0A6M5Z2Z6"/>
<dbReference type="EMBL" id="CP053452">
    <property type="protein sequence ID" value="QJX00065.1"/>
    <property type="molecule type" value="Genomic_DNA"/>
</dbReference>
<accession>A0A6M5Z2Z6</accession>
<dbReference type="Proteomes" id="UP000503447">
    <property type="component" value="Chromosome"/>
</dbReference>
<name>A0A6M5Z2Z6_9BACT</name>
<gene>
    <name evidence="1" type="ORF">FTUN_7689</name>
</gene>
<organism evidence="1 2">
    <name type="scientific">Frigoriglobus tundricola</name>
    <dbReference type="NCBI Taxonomy" id="2774151"/>
    <lineage>
        <taxon>Bacteria</taxon>
        <taxon>Pseudomonadati</taxon>
        <taxon>Planctomycetota</taxon>
        <taxon>Planctomycetia</taxon>
        <taxon>Gemmatales</taxon>
        <taxon>Gemmataceae</taxon>
        <taxon>Frigoriglobus</taxon>
    </lineage>
</organism>
<reference evidence="2" key="1">
    <citation type="submission" date="2020-05" db="EMBL/GenBank/DDBJ databases">
        <title>Frigoriglobus tundricola gen. nov., sp. nov., a psychrotolerant cellulolytic planctomycete of the family Gemmataceae with two divergent copies of 16S rRNA gene.</title>
        <authorList>
            <person name="Kulichevskaya I.S."/>
            <person name="Ivanova A.A."/>
            <person name="Naumoff D.G."/>
            <person name="Beletsky A.V."/>
            <person name="Rijpstra W.I.C."/>
            <person name="Sinninghe Damste J.S."/>
            <person name="Mardanov A.V."/>
            <person name="Ravin N.V."/>
            <person name="Dedysh S.N."/>
        </authorList>
    </citation>
    <scope>NUCLEOTIDE SEQUENCE [LARGE SCALE GENOMIC DNA]</scope>
    <source>
        <strain evidence="2">PL17</strain>
    </source>
</reference>
<proteinExistence type="predicted"/>
<dbReference type="KEGG" id="ftj:FTUN_7689"/>
<sequence length="37" mass="4378">MTCLVNEQEGLDILDHWFDAASEAYTFQPFMDVRKKQ</sequence>
<keyword evidence="2" id="KW-1185">Reference proteome</keyword>
<protein>
    <submittedName>
        <fullName evidence="1">Uncharacterized protein</fullName>
    </submittedName>
</protein>
<evidence type="ECO:0000313" key="1">
    <source>
        <dbReference type="EMBL" id="QJX00065.1"/>
    </source>
</evidence>